<sequence length="63" mass="7453">MEGPQKFIDWLLEMGYLEQDDIPTDKKEIIADIRKVRTVAPKFYNMMMCMCNCGERSNDNDME</sequence>
<reference evidence="1" key="1">
    <citation type="journal article" date="2021" name="Proc. Natl. Acad. Sci. U.S.A.">
        <title>A Catalog of Tens of Thousands of Viruses from Human Metagenomes Reveals Hidden Associations with Chronic Diseases.</title>
        <authorList>
            <person name="Tisza M.J."/>
            <person name="Buck C.B."/>
        </authorList>
    </citation>
    <scope>NUCLEOTIDE SEQUENCE</scope>
    <source>
        <strain evidence="1">CtyWv1</strain>
    </source>
</reference>
<dbReference type="EMBL" id="BK015755">
    <property type="protein sequence ID" value="DAE23553.1"/>
    <property type="molecule type" value="Genomic_DNA"/>
</dbReference>
<evidence type="ECO:0000313" key="1">
    <source>
        <dbReference type="EMBL" id="DAE23553.1"/>
    </source>
</evidence>
<accession>A0A8S5QXM8</accession>
<organism evidence="1">
    <name type="scientific">Myoviridae sp. ctyWv1</name>
    <dbReference type="NCBI Taxonomy" id="2826718"/>
    <lineage>
        <taxon>Viruses</taxon>
        <taxon>Duplodnaviria</taxon>
        <taxon>Heunggongvirae</taxon>
        <taxon>Uroviricota</taxon>
        <taxon>Caudoviricetes</taxon>
    </lineage>
</organism>
<name>A0A8S5QXM8_9CAUD</name>
<proteinExistence type="predicted"/>
<protein>
    <submittedName>
        <fullName evidence="1">Ftsk gamma domain</fullName>
    </submittedName>
</protein>